<protein>
    <recommendedName>
        <fullName evidence="4">TauD/TfdA-like domain-containing protein</fullName>
    </recommendedName>
</protein>
<evidence type="ECO:0000256" key="3">
    <source>
        <dbReference type="ARBA" id="ARBA00023194"/>
    </source>
</evidence>
<dbReference type="PANTHER" id="PTHR10696:SF56">
    <property type="entry name" value="TAUD_TFDA-LIKE DOMAIN-CONTAINING PROTEIN"/>
    <property type="match status" value="1"/>
</dbReference>
<organism evidence="5 6">
    <name type="scientific">Ketobacter alkanivorans</name>
    <dbReference type="NCBI Taxonomy" id="1917421"/>
    <lineage>
        <taxon>Bacteria</taxon>
        <taxon>Pseudomonadati</taxon>
        <taxon>Pseudomonadota</taxon>
        <taxon>Gammaproteobacteria</taxon>
        <taxon>Pseudomonadales</taxon>
        <taxon>Ketobacteraceae</taxon>
        <taxon>Ketobacter</taxon>
    </lineage>
</organism>
<keyword evidence="2" id="KW-0560">Oxidoreductase</keyword>
<accession>A0A2K9LKJ7</accession>
<keyword evidence="3" id="KW-0045">Antibiotic biosynthesis</keyword>
<dbReference type="SUPFAM" id="SSF51197">
    <property type="entry name" value="Clavaminate synthase-like"/>
    <property type="match status" value="1"/>
</dbReference>
<dbReference type="OrthoDB" id="753054at2"/>
<dbReference type="InterPro" id="IPR042098">
    <property type="entry name" value="TauD-like_sf"/>
</dbReference>
<dbReference type="KEGG" id="kak:Kalk_10735"/>
<feature type="domain" description="TauD/TfdA-like" evidence="4">
    <location>
        <begin position="53"/>
        <end position="304"/>
    </location>
</feature>
<evidence type="ECO:0000256" key="2">
    <source>
        <dbReference type="ARBA" id="ARBA00023002"/>
    </source>
</evidence>
<dbReference type="Proteomes" id="UP000235116">
    <property type="component" value="Chromosome"/>
</dbReference>
<gene>
    <name evidence="5" type="ORF">Kalk_10735</name>
</gene>
<evidence type="ECO:0000313" key="5">
    <source>
        <dbReference type="EMBL" id="AUM12868.1"/>
    </source>
</evidence>
<dbReference type="InterPro" id="IPR050411">
    <property type="entry name" value="AlphaKG_dependent_hydroxylases"/>
</dbReference>
<dbReference type="AlphaFoldDB" id="A0A2K9LKJ7"/>
<dbReference type="GO" id="GO:0016706">
    <property type="term" value="F:2-oxoglutarate-dependent dioxygenase activity"/>
    <property type="evidence" value="ECO:0007669"/>
    <property type="project" value="UniProtKB-ARBA"/>
</dbReference>
<evidence type="ECO:0000313" key="6">
    <source>
        <dbReference type="Proteomes" id="UP000235116"/>
    </source>
</evidence>
<comment type="cofactor">
    <cofactor evidence="1">
        <name>Fe(2+)</name>
        <dbReference type="ChEBI" id="CHEBI:29033"/>
    </cofactor>
</comment>
<dbReference type="GO" id="GO:0017000">
    <property type="term" value="P:antibiotic biosynthetic process"/>
    <property type="evidence" value="ECO:0007669"/>
    <property type="project" value="UniProtKB-KW"/>
</dbReference>
<dbReference type="Gene3D" id="3.60.130.10">
    <property type="entry name" value="Clavaminate synthase-like"/>
    <property type="match status" value="1"/>
</dbReference>
<proteinExistence type="predicted"/>
<sequence>MTGIDYIKDRSAWEPEDLKQSLDWQYRFSAQDIIELKRALTECQKSITGLRDISRDNFPLNDVSDTLNWVGESLENDRGIVVLKGLPIEQFTKEELRIIYVGIGNYVGMPLKQSTQGEIIQDVYDQGENLYANSGRGTNSSNRLPWHTDRCDVVSLLCLNKSEVGGESKLASLTNVYNKIKQERSELAEVLCAPFCHGRAPFERDDAQPWYELPVFTQYEGKFASRYLRRFIEIAQEYEDVPRFSDLQVAALDYLDARLDQVDVCLDLPFEKGDIQFLNNFTVCHSRNEYQDSEQHARFLFRLWLAAYRGRDLDPAFKPLYGATQGGQNRGGIWF</sequence>
<evidence type="ECO:0000259" key="4">
    <source>
        <dbReference type="Pfam" id="PF02668"/>
    </source>
</evidence>
<dbReference type="EMBL" id="CP022684">
    <property type="protein sequence ID" value="AUM12868.1"/>
    <property type="molecule type" value="Genomic_DNA"/>
</dbReference>
<dbReference type="RefSeq" id="WP_101894250.1">
    <property type="nucleotide sequence ID" value="NZ_CP022684.1"/>
</dbReference>
<dbReference type="InterPro" id="IPR003819">
    <property type="entry name" value="TauD/TfdA-like"/>
</dbReference>
<dbReference type="Pfam" id="PF02668">
    <property type="entry name" value="TauD"/>
    <property type="match status" value="1"/>
</dbReference>
<keyword evidence="6" id="KW-1185">Reference proteome</keyword>
<name>A0A2K9LKJ7_9GAMM</name>
<dbReference type="PANTHER" id="PTHR10696">
    <property type="entry name" value="GAMMA-BUTYROBETAINE HYDROXYLASE-RELATED"/>
    <property type="match status" value="1"/>
</dbReference>
<evidence type="ECO:0000256" key="1">
    <source>
        <dbReference type="ARBA" id="ARBA00001954"/>
    </source>
</evidence>
<reference evidence="6" key="1">
    <citation type="submission" date="2017-08" db="EMBL/GenBank/DDBJ databases">
        <title>Direct submision.</title>
        <authorList>
            <person name="Kim S.-J."/>
            <person name="Rhee S.-K."/>
        </authorList>
    </citation>
    <scope>NUCLEOTIDE SEQUENCE [LARGE SCALE GENOMIC DNA]</scope>
    <source>
        <strain evidence="6">GI5</strain>
    </source>
</reference>